<feature type="transmembrane region" description="Helical" evidence="1">
    <location>
        <begin position="69"/>
        <end position="90"/>
    </location>
</feature>
<keyword evidence="1" id="KW-0812">Transmembrane</keyword>
<protein>
    <submittedName>
        <fullName evidence="2">DUF3054 family protein</fullName>
    </submittedName>
</protein>
<reference evidence="2 3" key="1">
    <citation type="submission" date="2020-07" db="EMBL/GenBank/DDBJ databases">
        <title>MOT database genomes.</title>
        <authorList>
            <person name="Joseph S."/>
            <person name="Aduse-Opoku J."/>
            <person name="Hashim A."/>
            <person name="Wade W."/>
            <person name="Curtis M."/>
        </authorList>
    </citation>
    <scope>NUCLEOTIDE SEQUENCE [LARGE SCALE GENOMIC DNA]</scope>
    <source>
        <strain evidence="2 3">WMus004</strain>
    </source>
</reference>
<feature type="transmembrane region" description="Helical" evidence="1">
    <location>
        <begin position="7"/>
        <end position="28"/>
    </location>
</feature>
<evidence type="ECO:0000256" key="1">
    <source>
        <dbReference type="SAM" id="Phobius"/>
    </source>
</evidence>
<organism evidence="2 3">
    <name type="scientific">Actinomyces bowdenii</name>
    <dbReference type="NCBI Taxonomy" id="131109"/>
    <lineage>
        <taxon>Bacteria</taxon>
        <taxon>Bacillati</taxon>
        <taxon>Actinomycetota</taxon>
        <taxon>Actinomycetes</taxon>
        <taxon>Actinomycetales</taxon>
        <taxon>Actinomycetaceae</taxon>
        <taxon>Actinomyces</taxon>
    </lineage>
</organism>
<dbReference type="Proteomes" id="UP000572528">
    <property type="component" value="Unassembled WGS sequence"/>
</dbReference>
<proteinExistence type="predicted"/>
<dbReference type="EMBL" id="JACBXV010000052">
    <property type="protein sequence ID" value="NYS68964.1"/>
    <property type="molecule type" value="Genomic_DNA"/>
</dbReference>
<sequence length="149" mass="16088">MRERRTRWWLVLPSDVVAVALVALFGAAATRTLDALATPLWQAMVAVVVGWLVAWLLRRCRPDHLEAVAPDGLIVIAAAWCAWSGLHLAVGGAGRAGSWMVMTGAFLLAFLGGWRWLYGYVRAHDCLVPAPLARRMAAQEEADRAGGAG</sequence>
<comment type="caution">
    <text evidence="2">The sequence shown here is derived from an EMBL/GenBank/DDBJ whole genome shotgun (WGS) entry which is preliminary data.</text>
</comment>
<gene>
    <name evidence="2" type="ORF">HZZ05_05445</name>
</gene>
<feature type="transmembrane region" description="Helical" evidence="1">
    <location>
        <begin position="40"/>
        <end position="57"/>
    </location>
</feature>
<evidence type="ECO:0000313" key="3">
    <source>
        <dbReference type="Proteomes" id="UP000572528"/>
    </source>
</evidence>
<name>A0A853EIJ8_9ACTO</name>
<accession>A0A853EIJ8</accession>
<keyword evidence="1" id="KW-0472">Membrane</keyword>
<evidence type="ECO:0000313" key="2">
    <source>
        <dbReference type="EMBL" id="NYS68964.1"/>
    </source>
</evidence>
<keyword evidence="1" id="KW-1133">Transmembrane helix</keyword>
<feature type="transmembrane region" description="Helical" evidence="1">
    <location>
        <begin position="96"/>
        <end position="117"/>
    </location>
</feature>
<dbReference type="AlphaFoldDB" id="A0A853EIJ8"/>